<reference evidence="1" key="2">
    <citation type="submission" date="2020-06" db="EMBL/GenBank/DDBJ databases">
        <authorList>
            <person name="Sheffer M."/>
        </authorList>
    </citation>
    <scope>NUCLEOTIDE SEQUENCE</scope>
</reference>
<keyword evidence="2" id="KW-1185">Reference proteome</keyword>
<evidence type="ECO:0000313" key="1">
    <source>
        <dbReference type="EMBL" id="KAF8784907.1"/>
    </source>
</evidence>
<name>A0A8T0F1D8_ARGBR</name>
<dbReference type="Proteomes" id="UP000807504">
    <property type="component" value="Unassembled WGS sequence"/>
</dbReference>
<sequence length="239" mass="28788">MWLKAGLITRKRDVTKVYEDERLNELDYEEVCDERFYDAVLCRRILFHRIYMEEIVKEKDKYWNSVLDFNAYIHRTCNHHNWFGYLTIFERIFATCAFVITLCFYNRGNENVNIIKFGHICWKRYFEAFTGEFYEQGGWCQLRKAARSYILPFMFLQAFVRDPENALIEVAAAIKNNYNILRLTYIIGECDTVSKRYVKFVENVYKFNNIRGELVVHEECLYAEYILNELKYLCSPCVL</sequence>
<organism evidence="1 2">
    <name type="scientific">Argiope bruennichi</name>
    <name type="common">Wasp spider</name>
    <name type="synonym">Aranea bruennichi</name>
    <dbReference type="NCBI Taxonomy" id="94029"/>
    <lineage>
        <taxon>Eukaryota</taxon>
        <taxon>Metazoa</taxon>
        <taxon>Ecdysozoa</taxon>
        <taxon>Arthropoda</taxon>
        <taxon>Chelicerata</taxon>
        <taxon>Arachnida</taxon>
        <taxon>Araneae</taxon>
        <taxon>Araneomorphae</taxon>
        <taxon>Entelegynae</taxon>
        <taxon>Araneoidea</taxon>
        <taxon>Araneidae</taxon>
        <taxon>Argiope</taxon>
    </lineage>
</organism>
<dbReference type="EMBL" id="JABXBU010000030">
    <property type="protein sequence ID" value="KAF8784907.1"/>
    <property type="molecule type" value="Genomic_DNA"/>
</dbReference>
<accession>A0A8T0F1D8</accession>
<evidence type="ECO:0000313" key="2">
    <source>
        <dbReference type="Proteomes" id="UP000807504"/>
    </source>
</evidence>
<dbReference type="AlphaFoldDB" id="A0A8T0F1D8"/>
<gene>
    <name evidence="1" type="ORF">HNY73_010519</name>
</gene>
<proteinExistence type="predicted"/>
<reference evidence="1" key="1">
    <citation type="journal article" date="2020" name="bioRxiv">
        <title>Chromosome-level reference genome of the European wasp spider Argiope bruennichi: a resource for studies on range expansion and evolutionary adaptation.</title>
        <authorList>
            <person name="Sheffer M.M."/>
            <person name="Hoppe A."/>
            <person name="Krehenwinkel H."/>
            <person name="Uhl G."/>
            <person name="Kuss A.W."/>
            <person name="Jensen L."/>
            <person name="Jensen C."/>
            <person name="Gillespie R.G."/>
            <person name="Hoff K.J."/>
            <person name="Prost S."/>
        </authorList>
    </citation>
    <scope>NUCLEOTIDE SEQUENCE</scope>
</reference>
<protein>
    <submittedName>
        <fullName evidence="1">Uncharacterized protein</fullName>
    </submittedName>
</protein>
<comment type="caution">
    <text evidence="1">The sequence shown here is derived from an EMBL/GenBank/DDBJ whole genome shotgun (WGS) entry which is preliminary data.</text>
</comment>